<dbReference type="EMBL" id="BEXT01000001">
    <property type="protein sequence ID" value="GBC62732.1"/>
    <property type="molecule type" value="Genomic_DNA"/>
</dbReference>
<name>A0A401G0H2_9BACT</name>
<proteinExistence type="predicted"/>
<keyword evidence="2" id="KW-1185">Reference proteome</keyword>
<reference evidence="2" key="2">
    <citation type="submission" date="2019-01" db="EMBL/GenBank/DDBJ databases">
        <title>Genome sequence of Desulfonema ishimotonii strain Tokyo 01.</title>
        <authorList>
            <person name="Fukui M."/>
        </authorList>
    </citation>
    <scope>NUCLEOTIDE SEQUENCE [LARGE SCALE GENOMIC DNA]</scope>
    <source>
        <strain evidence="2">Tokyo 01</strain>
    </source>
</reference>
<dbReference type="Proteomes" id="UP000288096">
    <property type="component" value="Unassembled WGS sequence"/>
</dbReference>
<sequence>MPEQGDGTRWAQKDMPTRNSLQFIVPTLCVPSHDAGASVGVARSNAERWNDG</sequence>
<gene>
    <name evidence="1" type="ORF">DENIS_3709</name>
</gene>
<evidence type="ECO:0000313" key="1">
    <source>
        <dbReference type="EMBL" id="GBC62732.1"/>
    </source>
</evidence>
<evidence type="ECO:0000313" key="2">
    <source>
        <dbReference type="Proteomes" id="UP000288096"/>
    </source>
</evidence>
<dbReference type="AlphaFoldDB" id="A0A401G0H2"/>
<organism evidence="1 2">
    <name type="scientific">Desulfonema ishimotonii</name>
    <dbReference type="NCBI Taxonomy" id="45657"/>
    <lineage>
        <taxon>Bacteria</taxon>
        <taxon>Pseudomonadati</taxon>
        <taxon>Thermodesulfobacteriota</taxon>
        <taxon>Desulfobacteria</taxon>
        <taxon>Desulfobacterales</taxon>
        <taxon>Desulfococcaceae</taxon>
        <taxon>Desulfonema</taxon>
    </lineage>
</organism>
<comment type="caution">
    <text evidence="1">The sequence shown here is derived from an EMBL/GenBank/DDBJ whole genome shotgun (WGS) entry which is preliminary data.</text>
</comment>
<reference evidence="2" key="1">
    <citation type="submission" date="2017-11" db="EMBL/GenBank/DDBJ databases">
        <authorList>
            <person name="Watanabe M."/>
            <person name="Kojima H."/>
        </authorList>
    </citation>
    <scope>NUCLEOTIDE SEQUENCE [LARGE SCALE GENOMIC DNA]</scope>
    <source>
        <strain evidence="2">Tokyo 01</strain>
    </source>
</reference>
<protein>
    <submittedName>
        <fullName evidence="1">Uncharacterized protein</fullName>
    </submittedName>
</protein>
<accession>A0A401G0H2</accession>